<evidence type="ECO:0000313" key="8">
    <source>
        <dbReference type="EMBL" id="JAS29643.1"/>
    </source>
</evidence>
<feature type="compositionally biased region" description="Low complexity" evidence="5">
    <location>
        <begin position="307"/>
        <end position="403"/>
    </location>
</feature>
<dbReference type="SMART" id="SM00020">
    <property type="entry name" value="Tryp_SPc"/>
    <property type="match status" value="1"/>
</dbReference>
<keyword evidence="2" id="KW-0378">Hydrolase</keyword>
<evidence type="ECO:0000256" key="4">
    <source>
        <dbReference type="ARBA" id="ARBA00023157"/>
    </source>
</evidence>
<feature type="transmembrane region" description="Helical" evidence="6">
    <location>
        <begin position="12"/>
        <end position="33"/>
    </location>
</feature>
<feature type="non-terminal residue" evidence="8">
    <location>
        <position position="1"/>
    </location>
</feature>
<dbReference type="InterPro" id="IPR001254">
    <property type="entry name" value="Trypsin_dom"/>
</dbReference>
<dbReference type="Gene3D" id="2.40.10.10">
    <property type="entry name" value="Trypsin-like serine proteases"/>
    <property type="match status" value="1"/>
</dbReference>
<evidence type="ECO:0000256" key="1">
    <source>
        <dbReference type="ARBA" id="ARBA00022670"/>
    </source>
</evidence>
<feature type="region of interest" description="Disordered" evidence="5">
    <location>
        <begin position="281"/>
        <end position="403"/>
    </location>
</feature>
<dbReference type="Pfam" id="PF00089">
    <property type="entry name" value="Trypsin"/>
    <property type="match status" value="1"/>
</dbReference>
<feature type="domain" description="Peptidase S1" evidence="7">
    <location>
        <begin position="67"/>
        <end position="279"/>
    </location>
</feature>
<keyword evidence="4" id="KW-1015">Disulfide bond</keyword>
<evidence type="ECO:0000256" key="5">
    <source>
        <dbReference type="SAM" id="MobiDB-lite"/>
    </source>
</evidence>
<gene>
    <name evidence="8" type="ORF">g.5910</name>
</gene>
<organism evidence="8">
    <name type="scientific">Clastoptera arizonana</name>
    <name type="common">Arizona spittle bug</name>
    <dbReference type="NCBI Taxonomy" id="38151"/>
    <lineage>
        <taxon>Eukaryota</taxon>
        <taxon>Metazoa</taxon>
        <taxon>Ecdysozoa</taxon>
        <taxon>Arthropoda</taxon>
        <taxon>Hexapoda</taxon>
        <taxon>Insecta</taxon>
        <taxon>Pterygota</taxon>
        <taxon>Neoptera</taxon>
        <taxon>Paraneoptera</taxon>
        <taxon>Hemiptera</taxon>
        <taxon>Auchenorrhyncha</taxon>
        <taxon>Cercopoidea</taxon>
        <taxon>Clastopteridae</taxon>
        <taxon>Clastoptera</taxon>
    </lineage>
</organism>
<dbReference type="EMBL" id="GEDC01007655">
    <property type="protein sequence ID" value="JAS29643.1"/>
    <property type="molecule type" value="Transcribed_RNA"/>
</dbReference>
<keyword evidence="6" id="KW-1133">Transmembrane helix</keyword>
<dbReference type="InterPro" id="IPR050430">
    <property type="entry name" value="Peptidase_S1"/>
</dbReference>
<dbReference type="GO" id="GO:0006508">
    <property type="term" value="P:proteolysis"/>
    <property type="evidence" value="ECO:0007669"/>
    <property type="project" value="UniProtKB-KW"/>
</dbReference>
<name>A0A1B6DVE8_9HEMI</name>
<dbReference type="AlphaFoldDB" id="A0A1B6DVE8"/>
<dbReference type="CDD" id="cd00190">
    <property type="entry name" value="Tryp_SPc"/>
    <property type="match status" value="1"/>
</dbReference>
<evidence type="ECO:0000256" key="3">
    <source>
        <dbReference type="ARBA" id="ARBA00022825"/>
    </source>
</evidence>
<dbReference type="PANTHER" id="PTHR24276:SF91">
    <property type="entry name" value="AT26814P-RELATED"/>
    <property type="match status" value="1"/>
</dbReference>
<dbReference type="PROSITE" id="PS50240">
    <property type="entry name" value="TRYPSIN_DOM"/>
    <property type="match status" value="1"/>
</dbReference>
<dbReference type="SUPFAM" id="SSF50494">
    <property type="entry name" value="Trypsin-like serine proteases"/>
    <property type="match status" value="1"/>
</dbReference>
<proteinExistence type="predicted"/>
<accession>A0A1B6DVE8</accession>
<keyword evidence="6" id="KW-0472">Membrane</keyword>
<evidence type="ECO:0000256" key="6">
    <source>
        <dbReference type="SAM" id="Phobius"/>
    </source>
</evidence>
<feature type="transmembrane region" description="Helical" evidence="6">
    <location>
        <begin position="87"/>
        <end position="112"/>
    </location>
</feature>
<keyword evidence="6" id="KW-0812">Transmembrane</keyword>
<feature type="region of interest" description="Disordered" evidence="5">
    <location>
        <begin position="48"/>
        <end position="69"/>
    </location>
</feature>
<dbReference type="PANTHER" id="PTHR24276">
    <property type="entry name" value="POLYSERASE-RELATED"/>
    <property type="match status" value="1"/>
</dbReference>
<protein>
    <recommendedName>
        <fullName evidence="7">Peptidase S1 domain-containing protein</fullName>
    </recommendedName>
</protein>
<reference evidence="8" key="1">
    <citation type="submission" date="2015-12" db="EMBL/GenBank/DDBJ databases">
        <title>De novo transcriptome assembly of four potential Pierce s Disease insect vectors from Arizona vineyards.</title>
        <authorList>
            <person name="Tassone E.E."/>
        </authorList>
    </citation>
    <scope>NUCLEOTIDE SEQUENCE</scope>
</reference>
<keyword evidence="3" id="KW-0720">Serine protease</keyword>
<dbReference type="InterPro" id="IPR043504">
    <property type="entry name" value="Peptidase_S1_PA_chymotrypsin"/>
</dbReference>
<feature type="non-terminal residue" evidence="8">
    <location>
        <position position="403"/>
    </location>
</feature>
<sequence length="403" mass="44933">TVFTQQESKMKFKVIVFLVSFVSCFYSSLGISAEEFLSYYYDDSTTEYPATTNPPRTLPPSPPSEKGRPTDITQHPYQCALYVSGTFIGSCVLINAYYAVATSVYLFAIFVFDITVKCGVTNLSEPVQRVGLSEFKVHPNYSYTADYDIALLKFDRKIEFSNKVSPIALARESPPVGASVLISGWGDAIANMTNDLHETDLKIIDSEVCNVTTRGEVTDRIICAGSDKVFVCNHDIGDPIIFNNTLVGLYVGGYSVCRNDNIIYTRVPVLYDYIQDSMNELGMPSDSVPPQPPNGKLPYNQQPTYDQPAYNEQPPNNQQPPAYNDQPPNNQQPPAYNDQPPNNQQPPAYNDQPPNNQQPPAYNDQPPNNQQPPAYNDQPPNNEQPPAYNEQPPNNQQPPAYNE</sequence>
<evidence type="ECO:0000259" key="7">
    <source>
        <dbReference type="PROSITE" id="PS50240"/>
    </source>
</evidence>
<dbReference type="GO" id="GO:0004252">
    <property type="term" value="F:serine-type endopeptidase activity"/>
    <property type="evidence" value="ECO:0007669"/>
    <property type="project" value="InterPro"/>
</dbReference>
<keyword evidence="1" id="KW-0645">Protease</keyword>
<evidence type="ECO:0000256" key="2">
    <source>
        <dbReference type="ARBA" id="ARBA00022801"/>
    </source>
</evidence>
<dbReference type="InterPro" id="IPR009003">
    <property type="entry name" value="Peptidase_S1_PA"/>
</dbReference>